<reference evidence="4 5" key="1">
    <citation type="journal article" date="2023" name="Commun. Biol.">
        <title>Genome analysis of Parmales, the sister group of diatoms, reveals the evolutionary specialization of diatoms from phago-mixotrophs to photoautotrophs.</title>
        <authorList>
            <person name="Ban H."/>
            <person name="Sato S."/>
            <person name="Yoshikawa S."/>
            <person name="Yamada K."/>
            <person name="Nakamura Y."/>
            <person name="Ichinomiya M."/>
            <person name="Sato N."/>
            <person name="Blanc-Mathieu R."/>
            <person name="Endo H."/>
            <person name="Kuwata A."/>
            <person name="Ogata H."/>
        </authorList>
    </citation>
    <scope>NUCLEOTIDE SEQUENCE [LARGE SCALE GENOMIC DNA]</scope>
</reference>
<dbReference type="PANTHER" id="PTHR48081">
    <property type="entry name" value="AB HYDROLASE SUPERFAMILY PROTEIN C4A8.06C"/>
    <property type="match status" value="1"/>
</dbReference>
<dbReference type="EMBL" id="BRYB01001898">
    <property type="protein sequence ID" value="GMI35942.1"/>
    <property type="molecule type" value="Genomic_DNA"/>
</dbReference>
<dbReference type="Gene3D" id="3.40.50.1820">
    <property type="entry name" value="alpha/beta hydrolase"/>
    <property type="match status" value="1"/>
</dbReference>
<sequence length="277" mass="29513">MMSDVDLALSWVRSNISSYGGDPSNTVLVGQSAGAHLGSLVLLLRAAAARRAGELGVPSKFSFRAIEDGVDFDLAVESAADAGGGVDLLSSWGLPPAGGGSGSDSDEDEGSGSARSLTPSQVRAQKFRAASPLRAGRAAAAGAGGDESSASEAEADPAPGGGWRPSDLKGFVAISGPYDLVEMVGHFERRGLDHRILNWIFQSSLSHSFLHYEGWTHTDPIIEAPMAGNHRLHRDIFNCVRQWTDNDLADFDDSSSLCRRFMWPQFAIEMARYSNPF</sequence>
<comment type="caution">
    <text evidence="4">The sequence shown here is derived from an EMBL/GenBank/DDBJ whole genome shotgun (WGS) entry which is preliminary data.</text>
</comment>
<dbReference type="InterPro" id="IPR050300">
    <property type="entry name" value="GDXG_lipolytic_enzyme"/>
</dbReference>
<dbReference type="Pfam" id="PF00135">
    <property type="entry name" value="COesterase"/>
    <property type="match status" value="1"/>
</dbReference>
<accession>A0ABQ6MZM4</accession>
<feature type="domain" description="Carboxylesterase type B" evidence="3">
    <location>
        <begin position="3"/>
        <end position="46"/>
    </location>
</feature>
<name>A0ABQ6MZM4_9STRA</name>
<keyword evidence="5" id="KW-1185">Reference proteome</keyword>
<dbReference type="InterPro" id="IPR029058">
    <property type="entry name" value="AB_hydrolase_fold"/>
</dbReference>
<evidence type="ECO:0000313" key="5">
    <source>
        <dbReference type="Proteomes" id="UP001165060"/>
    </source>
</evidence>
<dbReference type="PANTHER" id="PTHR48081:SF33">
    <property type="entry name" value="KYNURENINE FORMAMIDASE"/>
    <property type="match status" value="1"/>
</dbReference>
<protein>
    <recommendedName>
        <fullName evidence="3">Carboxylesterase type B domain-containing protein</fullName>
    </recommendedName>
</protein>
<feature type="region of interest" description="Disordered" evidence="2">
    <location>
        <begin position="91"/>
        <end position="164"/>
    </location>
</feature>
<feature type="compositionally biased region" description="Low complexity" evidence="2">
    <location>
        <begin position="128"/>
        <end position="158"/>
    </location>
</feature>
<proteinExistence type="predicted"/>
<evidence type="ECO:0000256" key="2">
    <source>
        <dbReference type="SAM" id="MobiDB-lite"/>
    </source>
</evidence>
<dbReference type="Proteomes" id="UP001165060">
    <property type="component" value="Unassembled WGS sequence"/>
</dbReference>
<keyword evidence="1" id="KW-0378">Hydrolase</keyword>
<evidence type="ECO:0000313" key="4">
    <source>
        <dbReference type="EMBL" id="GMI35942.1"/>
    </source>
</evidence>
<evidence type="ECO:0000256" key="1">
    <source>
        <dbReference type="ARBA" id="ARBA00022801"/>
    </source>
</evidence>
<dbReference type="SUPFAM" id="SSF53474">
    <property type="entry name" value="alpha/beta-Hydrolases"/>
    <property type="match status" value="2"/>
</dbReference>
<organism evidence="4 5">
    <name type="scientific">Tetraparma gracilis</name>
    <dbReference type="NCBI Taxonomy" id="2962635"/>
    <lineage>
        <taxon>Eukaryota</taxon>
        <taxon>Sar</taxon>
        <taxon>Stramenopiles</taxon>
        <taxon>Ochrophyta</taxon>
        <taxon>Bolidophyceae</taxon>
        <taxon>Parmales</taxon>
        <taxon>Triparmaceae</taxon>
        <taxon>Tetraparma</taxon>
    </lineage>
</organism>
<gene>
    <name evidence="4" type="ORF">TeGR_g4331</name>
</gene>
<dbReference type="InterPro" id="IPR002018">
    <property type="entry name" value="CarbesteraseB"/>
</dbReference>
<evidence type="ECO:0000259" key="3">
    <source>
        <dbReference type="Pfam" id="PF00135"/>
    </source>
</evidence>